<evidence type="ECO:0000259" key="8">
    <source>
        <dbReference type="PROSITE" id="PS50893"/>
    </source>
</evidence>
<dbReference type="PANTHER" id="PTHR43297:SF2">
    <property type="entry name" value="DIPEPTIDE TRANSPORT ATP-BINDING PROTEIN DPPD"/>
    <property type="match status" value="1"/>
</dbReference>
<proteinExistence type="inferred from homology"/>
<comment type="subcellular location">
    <subcellularLocation>
        <location evidence="1">Cell inner membrane</location>
        <topology evidence="1">Peripheral membrane protein</topology>
    </subcellularLocation>
</comment>
<dbReference type="PROSITE" id="PS50893">
    <property type="entry name" value="ABC_TRANSPORTER_2"/>
    <property type="match status" value="2"/>
</dbReference>
<dbReference type="Pfam" id="PF00005">
    <property type="entry name" value="ABC_tran"/>
    <property type="match status" value="2"/>
</dbReference>
<dbReference type="FunFam" id="3.40.50.300:FF:000016">
    <property type="entry name" value="Oligopeptide ABC transporter ATP-binding component"/>
    <property type="match status" value="1"/>
</dbReference>
<dbReference type="SMART" id="SM00382">
    <property type="entry name" value="AAA"/>
    <property type="match status" value="2"/>
</dbReference>
<dbReference type="NCBIfam" id="NF008453">
    <property type="entry name" value="PRK11308.1"/>
    <property type="match status" value="2"/>
</dbReference>
<keyword evidence="4" id="KW-1003">Cell membrane</keyword>
<dbReference type="InterPro" id="IPR003439">
    <property type="entry name" value="ABC_transporter-like_ATP-bd"/>
</dbReference>
<dbReference type="GO" id="GO:0005886">
    <property type="term" value="C:plasma membrane"/>
    <property type="evidence" value="ECO:0007669"/>
    <property type="project" value="UniProtKB-SubCell"/>
</dbReference>
<dbReference type="GO" id="GO:0055085">
    <property type="term" value="P:transmembrane transport"/>
    <property type="evidence" value="ECO:0007669"/>
    <property type="project" value="UniProtKB-ARBA"/>
</dbReference>
<evidence type="ECO:0000256" key="5">
    <source>
        <dbReference type="ARBA" id="ARBA00022741"/>
    </source>
</evidence>
<dbReference type="Gene3D" id="3.40.50.300">
    <property type="entry name" value="P-loop containing nucleotide triphosphate hydrolases"/>
    <property type="match status" value="2"/>
</dbReference>
<reference evidence="9 10" key="1">
    <citation type="submission" date="2019-09" db="EMBL/GenBank/DDBJ databases">
        <title>YIM 132180 draft genome.</title>
        <authorList>
            <person name="Zhang K."/>
        </authorList>
    </citation>
    <scope>NUCLEOTIDE SEQUENCE [LARGE SCALE GENOMIC DNA]</scope>
    <source>
        <strain evidence="9 10">YIM 132180</strain>
    </source>
</reference>
<keyword evidence="6 9" id="KW-0067">ATP-binding</keyword>
<name>A0A7V7TVI9_9HYPH</name>
<dbReference type="InterPro" id="IPR003593">
    <property type="entry name" value="AAA+_ATPase"/>
</dbReference>
<dbReference type="NCBIfam" id="NF007739">
    <property type="entry name" value="PRK10419.1"/>
    <property type="match status" value="2"/>
</dbReference>
<keyword evidence="10" id="KW-1185">Reference proteome</keyword>
<evidence type="ECO:0000313" key="10">
    <source>
        <dbReference type="Proteomes" id="UP000432089"/>
    </source>
</evidence>
<evidence type="ECO:0000256" key="6">
    <source>
        <dbReference type="ARBA" id="ARBA00022840"/>
    </source>
</evidence>
<accession>A0A7V7TVI9</accession>
<dbReference type="AlphaFoldDB" id="A0A7V7TVI9"/>
<dbReference type="PANTHER" id="PTHR43297">
    <property type="entry name" value="OLIGOPEPTIDE TRANSPORT ATP-BINDING PROTEIN APPD"/>
    <property type="match status" value="1"/>
</dbReference>
<dbReference type="GO" id="GO:0005524">
    <property type="term" value="F:ATP binding"/>
    <property type="evidence" value="ECO:0007669"/>
    <property type="project" value="UniProtKB-KW"/>
</dbReference>
<evidence type="ECO:0000256" key="7">
    <source>
        <dbReference type="ARBA" id="ARBA00023136"/>
    </source>
</evidence>
<feature type="domain" description="ABC transporter" evidence="8">
    <location>
        <begin position="7"/>
        <end position="256"/>
    </location>
</feature>
<dbReference type="Proteomes" id="UP000432089">
    <property type="component" value="Unassembled WGS sequence"/>
</dbReference>
<dbReference type="GO" id="GO:0016887">
    <property type="term" value="F:ATP hydrolysis activity"/>
    <property type="evidence" value="ECO:0007669"/>
    <property type="project" value="InterPro"/>
</dbReference>
<keyword evidence="7" id="KW-0472">Membrane</keyword>
<dbReference type="InterPro" id="IPR050388">
    <property type="entry name" value="ABC_Ni/Peptide_Import"/>
</dbReference>
<evidence type="ECO:0000313" key="9">
    <source>
        <dbReference type="EMBL" id="KAB0677689.1"/>
    </source>
</evidence>
<dbReference type="GO" id="GO:0015833">
    <property type="term" value="P:peptide transport"/>
    <property type="evidence" value="ECO:0007669"/>
    <property type="project" value="InterPro"/>
</dbReference>
<dbReference type="InterPro" id="IPR013563">
    <property type="entry name" value="Oligopep_ABC_C"/>
</dbReference>
<organism evidence="9 10">
    <name type="scientific">Plantimonas leprariae</name>
    <dbReference type="NCBI Taxonomy" id="2615207"/>
    <lineage>
        <taxon>Bacteria</taxon>
        <taxon>Pseudomonadati</taxon>
        <taxon>Pseudomonadota</taxon>
        <taxon>Alphaproteobacteria</taxon>
        <taxon>Hyphomicrobiales</taxon>
        <taxon>Aurantimonadaceae</taxon>
        <taxon>Plantimonas</taxon>
    </lineage>
</organism>
<dbReference type="RefSeq" id="WP_150971727.1">
    <property type="nucleotide sequence ID" value="NZ_VZDO01000015.1"/>
</dbReference>
<dbReference type="InterPro" id="IPR017871">
    <property type="entry name" value="ABC_transporter-like_CS"/>
</dbReference>
<feature type="domain" description="ABC transporter" evidence="8">
    <location>
        <begin position="286"/>
        <end position="527"/>
    </location>
</feature>
<protein>
    <submittedName>
        <fullName evidence="9">ABC transporter ATP-binding protein</fullName>
    </submittedName>
</protein>
<comment type="similarity">
    <text evidence="2">Belongs to the ABC transporter superfamily.</text>
</comment>
<dbReference type="SUPFAM" id="SSF52540">
    <property type="entry name" value="P-loop containing nucleoside triphosphate hydrolases"/>
    <property type="match status" value="2"/>
</dbReference>
<evidence type="ECO:0000256" key="2">
    <source>
        <dbReference type="ARBA" id="ARBA00005417"/>
    </source>
</evidence>
<evidence type="ECO:0000256" key="1">
    <source>
        <dbReference type="ARBA" id="ARBA00004417"/>
    </source>
</evidence>
<dbReference type="Pfam" id="PF08352">
    <property type="entry name" value="oligo_HPY"/>
    <property type="match status" value="2"/>
</dbReference>
<evidence type="ECO:0000256" key="4">
    <source>
        <dbReference type="ARBA" id="ARBA00022475"/>
    </source>
</evidence>
<gene>
    <name evidence="9" type="ORF">F6X38_17030</name>
</gene>
<sequence>MAHLLEVEALSVSFAHDDGAVAAVRDASFYVSRGETLAIVGESGSGKSVTSRAIMRLLAANAKLSKESAIRFDGHDLGKLSDRQMRTVRGGRIAMIFQEPMSSLNPLYRIGDQIVEAIVTHRPMKKQAALAEALELLKQVRIPEPEMRLQQYPHQLSGGQRQRVMIAMAIANGPDLLIADEPTTALDVTVQAEILALLSQLQKSRNMGMILITHDLGIVERHSDRVCVMRRGEIVERGATKDVFAAPRHAYTRKLLASEPRGVPEPLTEAAPVVMQARNLDVFFEIRSGGLFSSKSHSLRAVNDLTLDVRRGETLGIVGESGSGKSTLGKAMLRLLNARGGEILWQGEHLEGKDRAAMRPLRPKLQVVFQDPFASLNPRMSVRDLVEEGLIVNGMGRDRRERETMVREALAAVDLDPNCLNRFPHEFSGGQRQRIAIARAVVLRPEFVLLDEPTSALDLSVQAQIIELLRDLQRRYGLTYLFISHDLKVVKALCHNVVVIQNGEVRERGPTEAVLSRPEHPYTQRLIEAAFRA</sequence>
<dbReference type="InterPro" id="IPR027417">
    <property type="entry name" value="P-loop_NTPase"/>
</dbReference>
<comment type="caution">
    <text evidence="9">The sequence shown here is derived from an EMBL/GenBank/DDBJ whole genome shotgun (WGS) entry which is preliminary data.</text>
</comment>
<dbReference type="EMBL" id="VZDO01000015">
    <property type="protein sequence ID" value="KAB0677689.1"/>
    <property type="molecule type" value="Genomic_DNA"/>
</dbReference>
<keyword evidence="3" id="KW-0813">Transport</keyword>
<evidence type="ECO:0000256" key="3">
    <source>
        <dbReference type="ARBA" id="ARBA00022448"/>
    </source>
</evidence>
<dbReference type="PROSITE" id="PS00211">
    <property type="entry name" value="ABC_TRANSPORTER_1"/>
    <property type="match status" value="2"/>
</dbReference>
<keyword evidence="5" id="KW-0547">Nucleotide-binding</keyword>
<dbReference type="CDD" id="cd03257">
    <property type="entry name" value="ABC_NikE_OppD_transporters"/>
    <property type="match status" value="2"/>
</dbReference>